<accession>A0A4P6WLU3</accession>
<evidence type="ECO:0000313" key="1">
    <source>
        <dbReference type="EMBL" id="QBM24419.1"/>
    </source>
</evidence>
<proteinExistence type="predicted"/>
<name>A0A4P6WLU3_9ENTR</name>
<organism evidence="1 2">
    <name type="scientific">Citrobacter arsenatis</name>
    <dbReference type="NCBI Taxonomy" id="2546350"/>
    <lineage>
        <taxon>Bacteria</taxon>
        <taxon>Pseudomonadati</taxon>
        <taxon>Pseudomonadota</taxon>
        <taxon>Gammaproteobacteria</taxon>
        <taxon>Enterobacterales</taxon>
        <taxon>Enterobacteriaceae</taxon>
        <taxon>Citrobacter</taxon>
    </lineage>
</organism>
<dbReference type="EMBL" id="CP037864">
    <property type="protein sequence ID" value="QBM24419.1"/>
    <property type="molecule type" value="Genomic_DNA"/>
</dbReference>
<dbReference type="Proteomes" id="UP000293850">
    <property type="component" value="Chromosome"/>
</dbReference>
<dbReference type="KEGG" id="cars:E1B03_19085"/>
<sequence length="60" mass="7249">MKLRLSVSRSNSCVGRIKRLRRHPAIRQYLAGWRYAYPAYNELRNVGRIRRMRRHPALNL</sequence>
<evidence type="ECO:0000313" key="2">
    <source>
        <dbReference type="Proteomes" id="UP000293850"/>
    </source>
</evidence>
<reference evidence="1 2" key="1">
    <citation type="submission" date="2019-03" db="EMBL/GenBank/DDBJ databases">
        <title>Complete genome sequence of an arsenate-respiring bacteria, Citrobacter sp. LY-1.</title>
        <authorList>
            <person name="Wang H."/>
            <person name="Liu Y."/>
            <person name="Li Q."/>
            <person name="Huang J."/>
        </authorList>
    </citation>
    <scope>NUCLEOTIDE SEQUENCE [LARGE SCALE GENOMIC DNA]</scope>
    <source>
        <strain evidence="1 2">LY-1</strain>
    </source>
</reference>
<dbReference type="AlphaFoldDB" id="A0A4P6WLU3"/>
<gene>
    <name evidence="1" type="ORF">E1B03_19085</name>
</gene>
<keyword evidence="2" id="KW-1185">Reference proteome</keyword>
<protein>
    <submittedName>
        <fullName evidence="1">Uncharacterized protein</fullName>
    </submittedName>
</protein>